<keyword evidence="1" id="KW-1133">Transmembrane helix</keyword>
<feature type="transmembrane region" description="Helical" evidence="1">
    <location>
        <begin position="91"/>
        <end position="111"/>
    </location>
</feature>
<evidence type="ECO:0000313" key="3">
    <source>
        <dbReference type="Proteomes" id="UP000594364"/>
    </source>
</evidence>
<feature type="transmembrane region" description="Helical" evidence="1">
    <location>
        <begin position="22"/>
        <end position="45"/>
    </location>
</feature>
<dbReference type="EMBL" id="CP031390">
    <property type="protein sequence ID" value="QPH17740.1"/>
    <property type="molecule type" value="Genomic_DNA"/>
</dbReference>
<keyword evidence="3" id="KW-1185">Reference proteome</keyword>
<name>A0A7U3Q1T9_EPIFF</name>
<proteinExistence type="predicted"/>
<keyword evidence="1" id="KW-0472">Membrane</keyword>
<evidence type="ECO:0000256" key="1">
    <source>
        <dbReference type="SAM" id="Phobius"/>
    </source>
</evidence>
<dbReference type="Proteomes" id="UP000594364">
    <property type="component" value="Chromosome 6"/>
</dbReference>
<feature type="transmembrane region" description="Helical" evidence="1">
    <location>
        <begin position="65"/>
        <end position="84"/>
    </location>
</feature>
<protein>
    <submittedName>
        <fullName evidence="2">Uncharacterized protein</fullName>
    </submittedName>
</protein>
<accession>A0A7U3Q1T9</accession>
<keyword evidence="1" id="KW-0812">Transmembrane</keyword>
<sequence length="167" mass="18641">MDARENTTTMGRRLPRAHVRDALRFGLVRPGFQLTGLALLGSSIYVRRNRNRNLGGDDATNFTGVAIACCMALTADMLLIVFIFHPSRFSVIAHLYDVATFMYASLAAVQISMTAMDQMWQKAVLALAFLVVVERLASFALLPALFIKRRKIEEKESPVEEKISVYA</sequence>
<organism evidence="2 3">
    <name type="scientific">Epichloe festucae (strain Fl1)</name>
    <dbReference type="NCBI Taxonomy" id="877507"/>
    <lineage>
        <taxon>Eukaryota</taxon>
        <taxon>Fungi</taxon>
        <taxon>Dikarya</taxon>
        <taxon>Ascomycota</taxon>
        <taxon>Pezizomycotina</taxon>
        <taxon>Sordariomycetes</taxon>
        <taxon>Hypocreomycetidae</taxon>
        <taxon>Hypocreales</taxon>
        <taxon>Clavicipitaceae</taxon>
        <taxon>Epichloe</taxon>
    </lineage>
</organism>
<dbReference type="AlphaFoldDB" id="A0A7U3Q1T9"/>
<reference evidence="2 3" key="1">
    <citation type="journal article" date="2018" name="PLoS Genet.">
        <title>Repeat elements organise 3D genome structure and mediate transcription in the filamentous fungus Epichloe festucae.</title>
        <authorList>
            <person name="Winter D.J."/>
            <person name="Ganley A.R.D."/>
            <person name="Young C.A."/>
            <person name="Liachko I."/>
            <person name="Schardl C.L."/>
            <person name="Dupont P.Y."/>
            <person name="Berry D."/>
            <person name="Ram A."/>
            <person name="Scott B."/>
            <person name="Cox M.P."/>
        </authorList>
    </citation>
    <scope>NUCLEOTIDE SEQUENCE [LARGE SCALE GENOMIC DNA]</scope>
    <source>
        <strain evidence="2 3">Fl1</strain>
    </source>
</reference>
<gene>
    <name evidence="2" type="ORF">C2857_002628</name>
</gene>
<evidence type="ECO:0000313" key="2">
    <source>
        <dbReference type="EMBL" id="QPH17740.1"/>
    </source>
</evidence>
<feature type="transmembrane region" description="Helical" evidence="1">
    <location>
        <begin position="123"/>
        <end position="147"/>
    </location>
</feature>